<feature type="domain" description="AIG1-type G" evidence="5">
    <location>
        <begin position="121"/>
        <end position="350"/>
    </location>
</feature>
<dbReference type="Pfam" id="PF04548">
    <property type="entry name" value="AIG1"/>
    <property type="match status" value="1"/>
</dbReference>
<keyword evidence="7" id="KW-1185">Reference proteome</keyword>
<accession>A0AAV2I703</accession>
<evidence type="ECO:0000313" key="7">
    <source>
        <dbReference type="Proteomes" id="UP001497497"/>
    </source>
</evidence>
<dbReference type="Gene3D" id="3.40.50.300">
    <property type="entry name" value="P-loop containing nucleotide triphosphate hydrolases"/>
    <property type="match status" value="1"/>
</dbReference>
<dbReference type="InterPro" id="IPR027417">
    <property type="entry name" value="P-loop_NTPase"/>
</dbReference>
<comment type="similarity">
    <text evidence="1">Belongs to the TRAFAC class TrmE-Era-EngA-EngB-Septin-like GTPase superfamily. AIG1/Toc34/Toc159-like paraseptin GTPase family. IAN subfamily.</text>
</comment>
<evidence type="ECO:0000256" key="4">
    <source>
        <dbReference type="SAM" id="MobiDB-lite"/>
    </source>
</evidence>
<feature type="non-terminal residue" evidence="6">
    <location>
        <position position="570"/>
    </location>
</feature>
<name>A0AAV2I703_LYMST</name>
<evidence type="ECO:0000259" key="5">
    <source>
        <dbReference type="PROSITE" id="PS51720"/>
    </source>
</evidence>
<dbReference type="InterPro" id="IPR045058">
    <property type="entry name" value="GIMA/IAN/Toc"/>
</dbReference>
<feature type="compositionally biased region" description="Basic and acidic residues" evidence="4">
    <location>
        <begin position="11"/>
        <end position="21"/>
    </location>
</feature>
<dbReference type="PROSITE" id="PS51720">
    <property type="entry name" value="G_AIG1"/>
    <property type="match status" value="1"/>
</dbReference>
<keyword evidence="3" id="KW-0342">GTP-binding</keyword>
<protein>
    <recommendedName>
        <fullName evidence="5">AIG1-type G domain-containing protein</fullName>
    </recommendedName>
</protein>
<dbReference type="Proteomes" id="UP001497497">
    <property type="component" value="Unassembled WGS sequence"/>
</dbReference>
<dbReference type="SUPFAM" id="SSF52540">
    <property type="entry name" value="P-loop containing nucleoside triphosphate hydrolases"/>
    <property type="match status" value="1"/>
</dbReference>
<dbReference type="AlphaFoldDB" id="A0AAV2I703"/>
<evidence type="ECO:0000256" key="3">
    <source>
        <dbReference type="ARBA" id="ARBA00023134"/>
    </source>
</evidence>
<gene>
    <name evidence="6" type="ORF">GSLYS_00015992001</name>
</gene>
<dbReference type="PANTHER" id="PTHR10903:SF184">
    <property type="entry name" value="GTP-BINDING PROTEIN A"/>
    <property type="match status" value="1"/>
</dbReference>
<feature type="compositionally biased region" description="Polar residues" evidence="4">
    <location>
        <begin position="1"/>
        <end position="10"/>
    </location>
</feature>
<evidence type="ECO:0000256" key="1">
    <source>
        <dbReference type="ARBA" id="ARBA00008535"/>
    </source>
</evidence>
<dbReference type="EMBL" id="CAXITT010000483">
    <property type="protein sequence ID" value="CAL1542398.1"/>
    <property type="molecule type" value="Genomic_DNA"/>
</dbReference>
<dbReference type="GO" id="GO:0005525">
    <property type="term" value="F:GTP binding"/>
    <property type="evidence" value="ECO:0007669"/>
    <property type="project" value="UniProtKB-KW"/>
</dbReference>
<evidence type="ECO:0000256" key="2">
    <source>
        <dbReference type="ARBA" id="ARBA00022741"/>
    </source>
</evidence>
<reference evidence="6 7" key="1">
    <citation type="submission" date="2024-04" db="EMBL/GenBank/DDBJ databases">
        <authorList>
            <consortium name="Genoscope - CEA"/>
            <person name="William W."/>
        </authorList>
    </citation>
    <scope>NUCLEOTIDE SEQUENCE [LARGE SCALE GENOMIC DNA]</scope>
</reference>
<dbReference type="InterPro" id="IPR006703">
    <property type="entry name" value="G_AIG1"/>
</dbReference>
<keyword evidence="2" id="KW-0547">Nucleotide-binding</keyword>
<sequence length="570" mass="64278">MENLNQSTQHTNKEAQHDVHVGSHEDCETLQGATLEILNASKNLKHVFETSATRLKELLEKNTELPETWAHANAVLIRATSREQTKLLNELIESLEKCNNKADEGHKGLLQLHSSAELINPKMIDLLMIGSAGNGKSATGNSILGTVAFQATAGMSATRTSPIKATAKFEDLTVTVVDTPGVDTNGKSKLEVLEMSLNSIRASLELCNYSFTALLIVIKFGARFTQHESDTIKIIRGVLGNDVIQKYGVCVVTHGDNFEFEIEEEKVNGTAMTFEEWCREQVGEIGDIFKECNFRCVLFNNRTKDETKLKSQVENLISFLKRDQKYSEIDFVMAEEGLSKLTQDLFLPEVLLQANEFVNKIRSELVKHSNSKDQTQKLEQILGELLERKHLMKSGNWETSAQDLFFKVIEPLEMELKSKLKLLCLTPEKKCFNGSTVNVETKEPTAAPNFKSDSLGIQNKPTIEKTVFDGKPILASREPNCTTELAKIRKEVEKIKQKREDPATLEKLKSQISSLKERHKHFLQSDSGKESKMEIYRIQTEIADYQTTFIQNTKKSRFTKAVSWLGTFIR</sequence>
<feature type="region of interest" description="Disordered" evidence="4">
    <location>
        <begin position="1"/>
        <end position="21"/>
    </location>
</feature>
<organism evidence="6 7">
    <name type="scientific">Lymnaea stagnalis</name>
    <name type="common">Great pond snail</name>
    <name type="synonym">Helix stagnalis</name>
    <dbReference type="NCBI Taxonomy" id="6523"/>
    <lineage>
        <taxon>Eukaryota</taxon>
        <taxon>Metazoa</taxon>
        <taxon>Spiralia</taxon>
        <taxon>Lophotrochozoa</taxon>
        <taxon>Mollusca</taxon>
        <taxon>Gastropoda</taxon>
        <taxon>Heterobranchia</taxon>
        <taxon>Euthyneura</taxon>
        <taxon>Panpulmonata</taxon>
        <taxon>Hygrophila</taxon>
        <taxon>Lymnaeoidea</taxon>
        <taxon>Lymnaeidae</taxon>
        <taxon>Lymnaea</taxon>
    </lineage>
</organism>
<evidence type="ECO:0000313" key="6">
    <source>
        <dbReference type="EMBL" id="CAL1542398.1"/>
    </source>
</evidence>
<dbReference type="PANTHER" id="PTHR10903">
    <property type="entry name" value="GTPASE, IMAP FAMILY MEMBER-RELATED"/>
    <property type="match status" value="1"/>
</dbReference>
<proteinExistence type="inferred from homology"/>
<comment type="caution">
    <text evidence="6">The sequence shown here is derived from an EMBL/GenBank/DDBJ whole genome shotgun (WGS) entry which is preliminary data.</text>
</comment>